<dbReference type="Gene3D" id="1.10.287.950">
    <property type="entry name" value="Methyl-accepting chemotaxis protein"/>
    <property type="match status" value="1"/>
</dbReference>
<dbReference type="GO" id="GO:0005886">
    <property type="term" value="C:plasma membrane"/>
    <property type="evidence" value="ECO:0007669"/>
    <property type="project" value="TreeGrafter"/>
</dbReference>
<name>A0A202BBB6_CHRVL</name>
<evidence type="ECO:0000256" key="2">
    <source>
        <dbReference type="ARBA" id="ARBA00022500"/>
    </source>
</evidence>
<accession>A0A202BBB6</accession>
<dbReference type="SUPFAM" id="SSF58104">
    <property type="entry name" value="Methyl-accepting chemotaxis protein (MCP) signaling domain"/>
    <property type="match status" value="1"/>
</dbReference>
<dbReference type="FunFam" id="1.10.287.950:FF:000001">
    <property type="entry name" value="Methyl-accepting chemotaxis sensory transducer"/>
    <property type="match status" value="1"/>
</dbReference>
<feature type="domain" description="Methyl-accepting transducer" evidence="7">
    <location>
        <begin position="274"/>
        <end position="489"/>
    </location>
</feature>
<evidence type="ECO:0000256" key="6">
    <source>
        <dbReference type="SAM" id="Phobius"/>
    </source>
</evidence>
<protein>
    <recommendedName>
        <fullName evidence="7">Methyl-accepting transducer domain-containing protein</fullName>
    </recommendedName>
</protein>
<dbReference type="GO" id="GO:0004888">
    <property type="term" value="F:transmembrane signaling receptor activity"/>
    <property type="evidence" value="ECO:0007669"/>
    <property type="project" value="InterPro"/>
</dbReference>
<dbReference type="InterPro" id="IPR004090">
    <property type="entry name" value="Chemotax_Me-accpt_rcpt"/>
</dbReference>
<proteinExistence type="inferred from homology"/>
<dbReference type="GO" id="GO:0007165">
    <property type="term" value="P:signal transduction"/>
    <property type="evidence" value="ECO:0007669"/>
    <property type="project" value="UniProtKB-KW"/>
</dbReference>
<evidence type="ECO:0000256" key="5">
    <source>
        <dbReference type="SAM" id="Coils"/>
    </source>
</evidence>
<dbReference type="RefSeq" id="WP_217870768.1">
    <property type="nucleotide sequence ID" value="NZ_JABXOB010000002.1"/>
</dbReference>
<dbReference type="InterPro" id="IPR004089">
    <property type="entry name" value="MCPsignal_dom"/>
</dbReference>
<gene>
    <name evidence="8" type="ORF">CBW21_09155</name>
</gene>
<keyword evidence="6" id="KW-0472">Membrane</keyword>
<evidence type="ECO:0000256" key="4">
    <source>
        <dbReference type="PROSITE-ProRule" id="PRU00284"/>
    </source>
</evidence>
<comment type="caution">
    <text evidence="8">The sequence shown here is derived from an EMBL/GenBank/DDBJ whole genome shotgun (WGS) entry which is preliminary data.</text>
</comment>
<feature type="transmembrane region" description="Helical" evidence="6">
    <location>
        <begin position="194"/>
        <end position="212"/>
    </location>
</feature>
<keyword evidence="5" id="KW-0175">Coiled coil</keyword>
<dbReference type="Proteomes" id="UP000196342">
    <property type="component" value="Unassembled WGS sequence"/>
</dbReference>
<evidence type="ECO:0000256" key="3">
    <source>
        <dbReference type="ARBA" id="ARBA00029447"/>
    </source>
</evidence>
<dbReference type="PRINTS" id="PR00260">
    <property type="entry name" value="CHEMTRNSDUCR"/>
</dbReference>
<dbReference type="SMART" id="SM00283">
    <property type="entry name" value="MA"/>
    <property type="match status" value="1"/>
</dbReference>
<keyword evidence="6" id="KW-0812">Transmembrane</keyword>
<keyword evidence="6" id="KW-1133">Transmembrane helix</keyword>
<dbReference type="PROSITE" id="PS50111">
    <property type="entry name" value="CHEMOTAXIS_TRANSDUC_2"/>
    <property type="match status" value="1"/>
</dbReference>
<organism evidence="8 9">
    <name type="scientific">Chromobacterium violaceum</name>
    <dbReference type="NCBI Taxonomy" id="536"/>
    <lineage>
        <taxon>Bacteria</taxon>
        <taxon>Pseudomonadati</taxon>
        <taxon>Pseudomonadota</taxon>
        <taxon>Betaproteobacteria</taxon>
        <taxon>Neisseriales</taxon>
        <taxon>Chromobacteriaceae</taxon>
        <taxon>Chromobacterium</taxon>
    </lineage>
</organism>
<keyword evidence="9" id="KW-1185">Reference proteome</keyword>
<evidence type="ECO:0000256" key="1">
    <source>
        <dbReference type="ARBA" id="ARBA00004370"/>
    </source>
</evidence>
<comment type="similarity">
    <text evidence="3">Belongs to the methyl-accepting chemotaxis (MCP) protein family.</text>
</comment>
<dbReference type="GO" id="GO:0006935">
    <property type="term" value="P:chemotaxis"/>
    <property type="evidence" value="ECO:0007669"/>
    <property type="project" value="UniProtKB-KW"/>
</dbReference>
<reference evidence="8 9" key="1">
    <citation type="submission" date="2017-05" db="EMBL/GenBank/DDBJ databases">
        <title>Chromobacterium violaceum GHPS1 isolated from Hydrocarbon polluted soil in French Guiana display an awesome secondary metabolite arsenal and a battery of drug and heavy-metal-resistance and detoxification of xenobiotics proteins.</title>
        <authorList>
            <person name="Belbahri L."/>
        </authorList>
    </citation>
    <scope>NUCLEOTIDE SEQUENCE [LARGE SCALE GENOMIC DNA]</scope>
    <source>
        <strain evidence="8 9">GHPS1</strain>
    </source>
</reference>
<dbReference type="AlphaFoldDB" id="A0A202BBB6"/>
<keyword evidence="4" id="KW-0807">Transducer</keyword>
<evidence type="ECO:0000259" key="7">
    <source>
        <dbReference type="PROSITE" id="PS50111"/>
    </source>
</evidence>
<dbReference type="PANTHER" id="PTHR43531">
    <property type="entry name" value="PROTEIN ICFG"/>
    <property type="match status" value="1"/>
</dbReference>
<dbReference type="EMBL" id="NHOO01000006">
    <property type="protein sequence ID" value="OVE48712.1"/>
    <property type="molecule type" value="Genomic_DNA"/>
</dbReference>
<evidence type="ECO:0000313" key="9">
    <source>
        <dbReference type="Proteomes" id="UP000196342"/>
    </source>
</evidence>
<feature type="coiled-coil region" evidence="5">
    <location>
        <begin position="467"/>
        <end position="498"/>
    </location>
</feature>
<dbReference type="Pfam" id="PF00015">
    <property type="entry name" value="MCPsignal"/>
    <property type="match status" value="1"/>
</dbReference>
<keyword evidence="2" id="KW-0145">Chemotaxis</keyword>
<dbReference type="PANTHER" id="PTHR43531:SF11">
    <property type="entry name" value="METHYL-ACCEPTING CHEMOTAXIS PROTEIN 3"/>
    <property type="match status" value="1"/>
</dbReference>
<sequence length="536" mass="57334">MTALARMRIQTKQALGYGAIIVLLLLCVAAALHGFSSTSGIIHDITQINNVEARLAHQLLEQNQQIRIDIRNGLLAASPEEASRVAQAFQDSLRRYQDTEQQLAQMFQRESSTQPRERELITAIQNGSRIVHQDYLQALALISRQQGKQAAQLLTGKGGQLNETISALAAYEDKLNDDLARQGEDTYADSRNRLLLLAGVALLASVAIGLLIRRDLLRTLGGEPQQVAELMRQVANGNLHCQIALRAGDQSSLAASIMQTIQTLGAILGEVRNGSESLSVAAQHIHSTSQMLAQSASQQASGLEETSASVQQMSNSINQTNDNARLTESMAEKASGEAAEGGQAVQQTIRAMREIADKISIVDDIAYQTNLLALNAAIEAARAGEHGKGFAVVAAEVRKLAERSQVAAQEISALARSSVELVDGAGSLLEEIVRSSRRTSDLVQEIAAASKEQAGGVGQISLAVQQLNQTTQQNASASEELAATAEEMNRQAENLHDLIGFFHLGSLHAASPAPAAVHRPQAALPTAADHHGFMQF</sequence>
<comment type="subcellular location">
    <subcellularLocation>
        <location evidence="1">Membrane</location>
    </subcellularLocation>
</comment>
<feature type="transmembrane region" description="Helical" evidence="6">
    <location>
        <begin position="14"/>
        <end position="35"/>
    </location>
</feature>
<dbReference type="InterPro" id="IPR051310">
    <property type="entry name" value="MCP_chemotaxis"/>
</dbReference>
<evidence type="ECO:0000313" key="8">
    <source>
        <dbReference type="EMBL" id="OVE48712.1"/>
    </source>
</evidence>